<name>D5C0E9_NITHN</name>
<dbReference type="PANTHER" id="PTHR30250">
    <property type="entry name" value="PST FAMILY PREDICTED COLANIC ACID TRANSPORTER"/>
    <property type="match status" value="1"/>
</dbReference>
<feature type="transmembrane region" description="Helical" evidence="6">
    <location>
        <begin position="284"/>
        <end position="307"/>
    </location>
</feature>
<dbReference type="GO" id="GO:0005886">
    <property type="term" value="C:plasma membrane"/>
    <property type="evidence" value="ECO:0007669"/>
    <property type="project" value="UniProtKB-SubCell"/>
</dbReference>
<evidence type="ECO:0000313" key="8">
    <source>
        <dbReference type="Proteomes" id="UP000001844"/>
    </source>
</evidence>
<accession>D5C0E9</accession>
<dbReference type="Proteomes" id="UP000001844">
    <property type="component" value="Chromosome"/>
</dbReference>
<dbReference type="AlphaFoldDB" id="D5C0E9"/>
<evidence type="ECO:0000256" key="4">
    <source>
        <dbReference type="ARBA" id="ARBA00022989"/>
    </source>
</evidence>
<keyword evidence="2" id="KW-1003">Cell membrane</keyword>
<evidence type="ECO:0000256" key="3">
    <source>
        <dbReference type="ARBA" id="ARBA00022692"/>
    </source>
</evidence>
<keyword evidence="3 6" id="KW-0812">Transmembrane</keyword>
<dbReference type="CDD" id="cd13128">
    <property type="entry name" value="MATE_Wzx_like"/>
    <property type="match status" value="1"/>
</dbReference>
<feature type="transmembrane region" description="Helical" evidence="6">
    <location>
        <begin position="39"/>
        <end position="61"/>
    </location>
</feature>
<keyword evidence="4 6" id="KW-1133">Transmembrane helix</keyword>
<evidence type="ECO:0000313" key="7">
    <source>
        <dbReference type="EMBL" id="ADE14475.1"/>
    </source>
</evidence>
<dbReference type="eggNOG" id="COG2244">
    <property type="taxonomic scope" value="Bacteria"/>
</dbReference>
<feature type="transmembrane region" description="Helical" evidence="6">
    <location>
        <begin position="248"/>
        <end position="264"/>
    </location>
</feature>
<organism evidence="7 8">
    <name type="scientific">Nitrosococcus halophilus (strain Nc4)</name>
    <dbReference type="NCBI Taxonomy" id="472759"/>
    <lineage>
        <taxon>Bacteria</taxon>
        <taxon>Pseudomonadati</taxon>
        <taxon>Pseudomonadota</taxon>
        <taxon>Gammaproteobacteria</taxon>
        <taxon>Chromatiales</taxon>
        <taxon>Chromatiaceae</taxon>
        <taxon>Nitrosococcus</taxon>
    </lineage>
</organism>
<comment type="subcellular location">
    <subcellularLocation>
        <location evidence="1">Cell membrane</location>
        <topology evidence="1">Multi-pass membrane protein</topology>
    </subcellularLocation>
</comment>
<dbReference type="InterPro" id="IPR002797">
    <property type="entry name" value="Polysacc_synth"/>
</dbReference>
<reference evidence="8" key="1">
    <citation type="submission" date="2010-04" db="EMBL/GenBank/DDBJ databases">
        <title>Complete genome sequence of Nitrosococcus halophilus Nc4, a salt-adapted, aerobic obligate ammonia-oxidizing sulfur purple bacterium.</title>
        <authorList>
            <consortium name="US DOE Joint Genome Institute"/>
            <person name="Campbell M.A."/>
            <person name="Malfatti S.A."/>
            <person name="Chain P.S.G."/>
            <person name="Heidelberg J.F."/>
            <person name="Ward B.B."/>
            <person name="Klotz M.G."/>
        </authorList>
    </citation>
    <scope>NUCLEOTIDE SEQUENCE [LARGE SCALE GENOMIC DNA]</scope>
    <source>
        <strain evidence="8">Nc4</strain>
    </source>
</reference>
<sequence length="460" mass="49314">MNKAAVSVAAFKARFGRIAGLAKSNGLRAQLLRGGIGSIAIKVGHTLLMLATTVVLARVLGAEGFGIYAYAYALVQILGIPAQMGLPILVVREVAAYQANAQWGLLKGILRRAFQAVGVIAIVLALAGGSVAWVFSERFSQEYLTTFAWALLLLPLIALGNLRGAALRGLRKVIQGQLPEHVLRPGGFLLFLGVVWLLFPQRQLTPADAMLMHTVATGMAFGVGGWLLVRSLPWQSKEAAPAYDTRHWLSSALPLSLIAGMQIINSQTDIIMLGLFRDAEEVGVYRVAVQSATLVAFGLQAINMVIAPHFSRLYAAGDMVRLQRVVTASARAILFTALPVVVVLIVFGEPVLRLVFGVEFVSGYAPLAILASGQLVNAAMGSVGFLLNMTGYERNVARGLMIAAVTNIVLNLFLIPLWGMEGAAVATGVTLVLWNILLWQSVRKHLGINSMAFSYNGFKN</sequence>
<protein>
    <submittedName>
        <fullName evidence="7">Polysaccharide biosynthesis protein</fullName>
    </submittedName>
</protein>
<gene>
    <name evidence="7" type="ordered locus">Nhal_1323</name>
</gene>
<dbReference type="Pfam" id="PF01943">
    <property type="entry name" value="Polysacc_synt"/>
    <property type="match status" value="1"/>
</dbReference>
<feature type="transmembrane region" description="Helical" evidence="6">
    <location>
        <begin position="424"/>
        <end position="442"/>
    </location>
</feature>
<evidence type="ECO:0000256" key="6">
    <source>
        <dbReference type="SAM" id="Phobius"/>
    </source>
</evidence>
<dbReference type="KEGG" id="nhl:Nhal_1323"/>
<evidence type="ECO:0000256" key="5">
    <source>
        <dbReference type="ARBA" id="ARBA00023136"/>
    </source>
</evidence>
<feature type="transmembrane region" description="Helical" evidence="6">
    <location>
        <begin position="112"/>
        <end position="135"/>
    </location>
</feature>
<dbReference type="HOGENOM" id="CLU_022017_5_4_6"/>
<feature type="transmembrane region" description="Helical" evidence="6">
    <location>
        <begin position="328"/>
        <end position="347"/>
    </location>
</feature>
<feature type="transmembrane region" description="Helical" evidence="6">
    <location>
        <begin position="367"/>
        <end position="387"/>
    </location>
</feature>
<feature type="transmembrane region" description="Helical" evidence="6">
    <location>
        <begin position="399"/>
        <end position="418"/>
    </location>
</feature>
<dbReference type="EMBL" id="CP001798">
    <property type="protein sequence ID" value="ADE14475.1"/>
    <property type="molecule type" value="Genomic_DNA"/>
</dbReference>
<dbReference type="STRING" id="472759.Nhal_1323"/>
<evidence type="ECO:0000256" key="1">
    <source>
        <dbReference type="ARBA" id="ARBA00004651"/>
    </source>
</evidence>
<evidence type="ECO:0000256" key="2">
    <source>
        <dbReference type="ARBA" id="ARBA00022475"/>
    </source>
</evidence>
<dbReference type="PANTHER" id="PTHR30250:SF11">
    <property type="entry name" value="O-ANTIGEN TRANSPORTER-RELATED"/>
    <property type="match status" value="1"/>
</dbReference>
<feature type="transmembrane region" description="Helical" evidence="6">
    <location>
        <begin position="182"/>
        <end position="199"/>
    </location>
</feature>
<feature type="transmembrane region" description="Helical" evidence="6">
    <location>
        <begin position="147"/>
        <end position="170"/>
    </location>
</feature>
<dbReference type="RefSeq" id="WP_013032366.1">
    <property type="nucleotide sequence ID" value="NC_013960.1"/>
</dbReference>
<keyword evidence="8" id="KW-1185">Reference proteome</keyword>
<keyword evidence="5 6" id="KW-0472">Membrane</keyword>
<dbReference type="OrthoDB" id="103403at2"/>
<proteinExistence type="predicted"/>
<feature type="transmembrane region" description="Helical" evidence="6">
    <location>
        <begin position="211"/>
        <end position="228"/>
    </location>
</feature>
<feature type="transmembrane region" description="Helical" evidence="6">
    <location>
        <begin position="67"/>
        <end position="91"/>
    </location>
</feature>
<dbReference type="InterPro" id="IPR050833">
    <property type="entry name" value="Poly_Biosynth_Transport"/>
</dbReference>